<name>A0AA48HYU9_9FIRM</name>
<proteinExistence type="predicted"/>
<accession>A0AA48HYU9</accession>
<keyword evidence="2" id="KW-0812">Transmembrane</keyword>
<dbReference type="KEGG" id="ips:CfP315_0867"/>
<evidence type="ECO:0000256" key="1">
    <source>
        <dbReference type="SAM" id="MobiDB-lite"/>
    </source>
</evidence>
<feature type="transmembrane region" description="Helical" evidence="2">
    <location>
        <begin position="50"/>
        <end position="70"/>
    </location>
</feature>
<keyword evidence="2" id="KW-1133">Transmembrane helix</keyword>
<sequence length="331" mass="37497">MRNNFIKSLMNSLNSRERERERSQGDLSMKKENSIDDNKNSNKINKNNKIISSILAVIMCCQSLVVAVPLNTDDANNDVIGFDDGDTKNDDGGSDDGDFRAEKDTKKKNNRWVIIDKINKNPVKTVVVVVGLLSPIFFRFIIQRSKTSKHPNVPKETIDIKKISLKFNGLPREGLYSCNIGHKDDSGFENLAPNSLDNFSNSVVDKAKSILGLNFQEKNYIECKSIRRNIEELNVLNVSEGISSLGLQKYSYFVLSKIYENICKTTLYANDQKFLRDKVCDSLSQSSDNFRLTSIYITLNCKEGNSVVLFIPEELAELLFRDYGFNVTKID</sequence>
<dbReference type="EMBL" id="AP027924">
    <property type="protein sequence ID" value="BED92256.1"/>
    <property type="molecule type" value="Genomic_DNA"/>
</dbReference>
<reference evidence="3" key="1">
    <citation type="journal article" date="2023" name="ISME J.">
        <title>Emergence of putative energy parasites within Clostridia revealed by genome analysis of a novel endosymbiotic clade.</title>
        <authorList>
            <person name="Takahashi K."/>
            <person name="Kuwahara H."/>
            <person name="Horikawa Y."/>
            <person name="Izawa K."/>
            <person name="Kato D."/>
            <person name="Inagaki T."/>
            <person name="Yuki M."/>
            <person name="Ohkuma M."/>
            <person name="Hongoh Y."/>
        </authorList>
    </citation>
    <scope>NUCLEOTIDE SEQUENCE</scope>
    <source>
        <strain evidence="3">CfP3-15</strain>
    </source>
</reference>
<feature type="compositionally biased region" description="Basic and acidic residues" evidence="1">
    <location>
        <begin position="15"/>
        <end position="40"/>
    </location>
</feature>
<evidence type="ECO:0000256" key="2">
    <source>
        <dbReference type="SAM" id="Phobius"/>
    </source>
</evidence>
<feature type="region of interest" description="Disordered" evidence="1">
    <location>
        <begin position="79"/>
        <end position="103"/>
    </location>
</feature>
<keyword evidence="2" id="KW-0472">Membrane</keyword>
<dbReference type="AlphaFoldDB" id="A0AA48HYU9"/>
<feature type="compositionally biased region" description="Basic and acidic residues" evidence="1">
    <location>
        <begin position="85"/>
        <end position="103"/>
    </location>
</feature>
<organism evidence="3">
    <name type="scientific">Candidatus Improbicoccus pseudotrichonymphae</name>
    <dbReference type="NCBI Taxonomy" id="3033792"/>
    <lineage>
        <taxon>Bacteria</taxon>
        <taxon>Bacillati</taxon>
        <taxon>Bacillota</taxon>
        <taxon>Clostridia</taxon>
        <taxon>Candidatus Improbicoccus</taxon>
    </lineage>
</organism>
<feature type="transmembrane region" description="Helical" evidence="2">
    <location>
        <begin position="125"/>
        <end position="142"/>
    </location>
</feature>
<evidence type="ECO:0000313" key="3">
    <source>
        <dbReference type="EMBL" id="BED92256.1"/>
    </source>
</evidence>
<protein>
    <submittedName>
        <fullName evidence="3">Uncharacterized protein</fullName>
    </submittedName>
</protein>
<dbReference type="Proteomes" id="UP001337580">
    <property type="component" value="Chromosome"/>
</dbReference>
<gene>
    <name evidence="3" type="ORF">CfP315_0867</name>
</gene>
<feature type="region of interest" description="Disordered" evidence="1">
    <location>
        <begin position="12"/>
        <end position="42"/>
    </location>
</feature>